<dbReference type="EMBL" id="FWFG01000081">
    <property type="protein sequence ID" value="SLM93169.1"/>
    <property type="molecule type" value="Genomic_DNA"/>
</dbReference>
<reference evidence="2 3" key="1">
    <citation type="submission" date="2017-02" db="EMBL/GenBank/DDBJ databases">
        <authorList>
            <person name="Peterson S.W."/>
        </authorList>
    </citation>
    <scope>NUCLEOTIDE SEQUENCE [LARGE SCALE GENOMIC DNA]</scope>
    <source>
        <strain evidence="2 3">CIP104813</strain>
    </source>
</reference>
<evidence type="ECO:0000313" key="2">
    <source>
        <dbReference type="EMBL" id="SLM93169.1"/>
    </source>
</evidence>
<dbReference type="OrthoDB" id="9790372at2"/>
<feature type="compositionally biased region" description="Acidic residues" evidence="1">
    <location>
        <begin position="209"/>
        <end position="218"/>
    </location>
</feature>
<feature type="region of interest" description="Disordered" evidence="1">
    <location>
        <begin position="184"/>
        <end position="218"/>
    </location>
</feature>
<gene>
    <name evidence="2" type="ORF">FM110_09475</name>
</gene>
<dbReference type="AlphaFoldDB" id="A0A1X6X3I9"/>
<organism evidence="2 3">
    <name type="scientific">Brachybacterium nesterenkovii</name>
    <dbReference type="NCBI Taxonomy" id="47847"/>
    <lineage>
        <taxon>Bacteria</taxon>
        <taxon>Bacillati</taxon>
        <taxon>Actinomycetota</taxon>
        <taxon>Actinomycetes</taxon>
        <taxon>Micrococcales</taxon>
        <taxon>Dermabacteraceae</taxon>
        <taxon>Brachybacterium</taxon>
    </lineage>
</organism>
<accession>A0A1X6X3I9</accession>
<dbReference type="InterPro" id="IPR003772">
    <property type="entry name" value="YceD"/>
</dbReference>
<sequence length="218" mass="23036">MTTTEPNSPLPDLRFDAVDLIGRPGAHRDISRTIAVPESAEPPAAMWISAGGSIDVIGALESVVEGVYAGGTAATHLVGECSRCLDPLEDDIEIRFDELFTYPEKIPHEMSKEERAEVVILEGDTVDLGPLVYDALVLAVPAAPLCREDCEGLCGQCGARLEDDPDHHHDVIDDRFAALQGLFGTAPAEGAEGEGAGDDGTGRDRTEGDAADETAGER</sequence>
<keyword evidence="2" id="KW-0687">Ribonucleoprotein</keyword>
<keyword evidence="2" id="KW-0689">Ribosomal protein</keyword>
<dbReference type="RefSeq" id="WP_087104522.1">
    <property type="nucleotide sequence ID" value="NZ_FWFG01000081.1"/>
</dbReference>
<name>A0A1X6X3I9_9MICO</name>
<protein>
    <submittedName>
        <fullName evidence="2">COG1399 protein, clustered with ribosomal protein L32p</fullName>
    </submittedName>
</protein>
<evidence type="ECO:0000256" key="1">
    <source>
        <dbReference type="SAM" id="MobiDB-lite"/>
    </source>
</evidence>
<dbReference type="GO" id="GO:0005840">
    <property type="term" value="C:ribosome"/>
    <property type="evidence" value="ECO:0007669"/>
    <property type="project" value="UniProtKB-KW"/>
</dbReference>
<dbReference type="Pfam" id="PF02620">
    <property type="entry name" value="YceD"/>
    <property type="match status" value="1"/>
</dbReference>
<dbReference type="Proteomes" id="UP000195981">
    <property type="component" value="Unassembled WGS sequence"/>
</dbReference>
<proteinExistence type="predicted"/>
<evidence type="ECO:0000313" key="3">
    <source>
        <dbReference type="Proteomes" id="UP000195981"/>
    </source>
</evidence>
<keyword evidence="3" id="KW-1185">Reference proteome</keyword>